<dbReference type="PRINTS" id="PR00344">
    <property type="entry name" value="BCTRLSENSOR"/>
</dbReference>
<dbReference type="InterPro" id="IPR005467">
    <property type="entry name" value="His_kinase_dom"/>
</dbReference>
<proteinExistence type="predicted"/>
<dbReference type="GO" id="GO:0005524">
    <property type="term" value="F:ATP binding"/>
    <property type="evidence" value="ECO:0007669"/>
    <property type="project" value="UniProtKB-KW"/>
</dbReference>
<dbReference type="Pfam" id="PF02518">
    <property type="entry name" value="HATPase_c"/>
    <property type="match status" value="1"/>
</dbReference>
<dbReference type="InterPro" id="IPR004358">
    <property type="entry name" value="Sig_transdc_His_kin-like_C"/>
</dbReference>
<keyword evidence="2 9" id="KW-0808">Transferase</keyword>
<dbReference type="InterPro" id="IPR036890">
    <property type="entry name" value="HATPase_C_sf"/>
</dbReference>
<dbReference type="CDD" id="cd00130">
    <property type="entry name" value="PAS"/>
    <property type="match status" value="1"/>
</dbReference>
<dbReference type="InterPro" id="IPR036097">
    <property type="entry name" value="HisK_dim/P_sf"/>
</dbReference>
<dbReference type="NCBIfam" id="TIGR00229">
    <property type="entry name" value="sensory_box"/>
    <property type="match status" value="1"/>
</dbReference>
<dbReference type="SUPFAM" id="SSF47384">
    <property type="entry name" value="Homodimeric domain of signal transducing histidine kinase"/>
    <property type="match status" value="1"/>
</dbReference>
<keyword evidence="1" id="KW-0597">Phosphoprotein</keyword>
<evidence type="ECO:0000313" key="9">
    <source>
        <dbReference type="EMBL" id="VAV84640.1"/>
    </source>
</evidence>
<dbReference type="Gene3D" id="3.30.565.10">
    <property type="entry name" value="Histidine kinase-like ATPase, C-terminal domain"/>
    <property type="match status" value="1"/>
</dbReference>
<evidence type="ECO:0000256" key="4">
    <source>
        <dbReference type="ARBA" id="ARBA00022777"/>
    </source>
</evidence>
<dbReference type="CDD" id="cd00082">
    <property type="entry name" value="HisKA"/>
    <property type="match status" value="1"/>
</dbReference>
<dbReference type="SMART" id="SM00388">
    <property type="entry name" value="HisKA"/>
    <property type="match status" value="1"/>
</dbReference>
<dbReference type="PROSITE" id="PS50112">
    <property type="entry name" value="PAS"/>
    <property type="match status" value="1"/>
</dbReference>
<evidence type="ECO:0000256" key="2">
    <source>
        <dbReference type="ARBA" id="ARBA00022679"/>
    </source>
</evidence>
<dbReference type="InterPro" id="IPR035965">
    <property type="entry name" value="PAS-like_dom_sf"/>
</dbReference>
<feature type="domain" description="PAS" evidence="8">
    <location>
        <begin position="1"/>
        <end position="54"/>
    </location>
</feature>
<reference evidence="9" key="1">
    <citation type="submission" date="2018-06" db="EMBL/GenBank/DDBJ databases">
        <authorList>
            <person name="Zhirakovskaya E."/>
        </authorList>
    </citation>
    <scope>NUCLEOTIDE SEQUENCE</scope>
</reference>
<evidence type="ECO:0000256" key="5">
    <source>
        <dbReference type="ARBA" id="ARBA00022840"/>
    </source>
</evidence>
<accession>A0A3B0QTE0</accession>
<dbReference type="GO" id="GO:0006355">
    <property type="term" value="P:regulation of DNA-templated transcription"/>
    <property type="evidence" value="ECO:0007669"/>
    <property type="project" value="InterPro"/>
</dbReference>
<evidence type="ECO:0000259" key="7">
    <source>
        <dbReference type="PROSITE" id="PS50109"/>
    </source>
</evidence>
<dbReference type="GO" id="GO:0000155">
    <property type="term" value="F:phosphorelay sensor kinase activity"/>
    <property type="evidence" value="ECO:0007669"/>
    <property type="project" value="InterPro"/>
</dbReference>
<dbReference type="AlphaFoldDB" id="A0A3B0QTE0"/>
<dbReference type="PANTHER" id="PTHR43065:SF10">
    <property type="entry name" value="PEROXIDE STRESS-ACTIVATED HISTIDINE KINASE MAK3"/>
    <property type="match status" value="1"/>
</dbReference>
<dbReference type="EC" id="2.7.13.3" evidence="9"/>
<name>A0A3B0QTE0_9ZZZZ</name>
<dbReference type="Pfam" id="PF00989">
    <property type="entry name" value="PAS"/>
    <property type="match status" value="1"/>
</dbReference>
<dbReference type="Gene3D" id="3.30.450.20">
    <property type="entry name" value="PAS domain"/>
    <property type="match status" value="1"/>
</dbReference>
<dbReference type="SMART" id="SM00387">
    <property type="entry name" value="HATPase_c"/>
    <property type="match status" value="1"/>
</dbReference>
<evidence type="ECO:0000256" key="3">
    <source>
        <dbReference type="ARBA" id="ARBA00022741"/>
    </source>
</evidence>
<dbReference type="InterPro" id="IPR003661">
    <property type="entry name" value="HisK_dim/P_dom"/>
</dbReference>
<keyword evidence="5" id="KW-0067">ATP-binding</keyword>
<dbReference type="EMBL" id="UOEA01000069">
    <property type="protein sequence ID" value="VAV84640.1"/>
    <property type="molecule type" value="Genomic_DNA"/>
</dbReference>
<evidence type="ECO:0000256" key="1">
    <source>
        <dbReference type="ARBA" id="ARBA00022553"/>
    </source>
</evidence>
<sequence>MANPYEDIIENLTEAVISVDPGSHITVFNQAAERLTELSRKKALGKTLSDIFSLDPWLSEIAGKTLADETLYSDYGARLHRRFSAPLTITVSTRRLLGGSGELTGVAILIKDVSAIKSIENEELRKDRLAHLGTFAANLAHEVKNPLSGIKGAAQLLSRRNKDKDFKKLTDIIVKESDRLNLIVCEMLDFTRARKPVKRNLNIHKVLDSVITLVEKEAESTEGNLLIAKAYDPSLPEVSGSSPQLSQVFLNLVKNARDAVLEAVYKDKKAPRSPRVTVTTRLSSDFKIKQPPGDDENGKKTFALIEVADNGIGIAEKDLEEVFTPFFTTKRKGSGLGMGISYKVIKEHSGYIKIVSRPGEGTKIMVYLPLGASKK</sequence>
<dbReference type="InterPro" id="IPR000014">
    <property type="entry name" value="PAS"/>
</dbReference>
<feature type="domain" description="Histidine kinase" evidence="7">
    <location>
        <begin position="138"/>
        <end position="372"/>
    </location>
</feature>
<organism evidence="9">
    <name type="scientific">hydrothermal vent metagenome</name>
    <dbReference type="NCBI Taxonomy" id="652676"/>
    <lineage>
        <taxon>unclassified sequences</taxon>
        <taxon>metagenomes</taxon>
        <taxon>ecological metagenomes</taxon>
    </lineage>
</organism>
<evidence type="ECO:0000256" key="6">
    <source>
        <dbReference type="ARBA" id="ARBA00023012"/>
    </source>
</evidence>
<dbReference type="PANTHER" id="PTHR43065">
    <property type="entry name" value="SENSOR HISTIDINE KINASE"/>
    <property type="match status" value="1"/>
</dbReference>
<keyword evidence="3" id="KW-0547">Nucleotide-binding</keyword>
<dbReference type="SUPFAM" id="SSF55874">
    <property type="entry name" value="ATPase domain of HSP90 chaperone/DNA topoisomerase II/histidine kinase"/>
    <property type="match status" value="1"/>
</dbReference>
<dbReference type="SMART" id="SM00091">
    <property type="entry name" value="PAS"/>
    <property type="match status" value="1"/>
</dbReference>
<dbReference type="InterPro" id="IPR003594">
    <property type="entry name" value="HATPase_dom"/>
</dbReference>
<dbReference type="Pfam" id="PF00512">
    <property type="entry name" value="HisKA"/>
    <property type="match status" value="1"/>
</dbReference>
<dbReference type="SUPFAM" id="SSF55785">
    <property type="entry name" value="PYP-like sensor domain (PAS domain)"/>
    <property type="match status" value="1"/>
</dbReference>
<dbReference type="InterPro" id="IPR013767">
    <property type="entry name" value="PAS_fold"/>
</dbReference>
<gene>
    <name evidence="9" type="ORF">MNBD_DELTA01-1848</name>
</gene>
<evidence type="ECO:0000259" key="8">
    <source>
        <dbReference type="PROSITE" id="PS50112"/>
    </source>
</evidence>
<keyword evidence="4" id="KW-0418">Kinase</keyword>
<protein>
    <submittedName>
        <fullName evidence="9">Nitrogen regulation protein NtrB</fullName>
        <ecNumber evidence="9">2.7.13.3</ecNumber>
    </submittedName>
</protein>
<dbReference type="Gene3D" id="1.10.287.130">
    <property type="match status" value="1"/>
</dbReference>
<dbReference type="PROSITE" id="PS50109">
    <property type="entry name" value="HIS_KIN"/>
    <property type="match status" value="1"/>
</dbReference>
<keyword evidence="6" id="KW-0902">Two-component regulatory system</keyword>